<dbReference type="Gene3D" id="3.40.190.10">
    <property type="entry name" value="Periplasmic binding protein-like II"/>
    <property type="match status" value="1"/>
</dbReference>
<evidence type="ECO:0000313" key="3">
    <source>
        <dbReference type="Proteomes" id="UP000029669"/>
    </source>
</evidence>
<dbReference type="eggNOG" id="COG0747">
    <property type="taxonomic scope" value="Bacteria"/>
</dbReference>
<dbReference type="GO" id="GO:0042597">
    <property type="term" value="C:periplasmic space"/>
    <property type="evidence" value="ECO:0007669"/>
    <property type="project" value="UniProtKB-ARBA"/>
</dbReference>
<feature type="domain" description="Solute-binding protein family 5" evidence="1">
    <location>
        <begin position="88"/>
        <end position="445"/>
    </location>
</feature>
<dbReference type="InterPro" id="IPR000914">
    <property type="entry name" value="SBP_5_dom"/>
</dbReference>
<organism evidence="2 3">
    <name type="scientific">Thermoanaerobacter kivui</name>
    <name type="common">Acetogenium kivui</name>
    <dbReference type="NCBI Taxonomy" id="2325"/>
    <lineage>
        <taxon>Bacteria</taxon>
        <taxon>Bacillati</taxon>
        <taxon>Bacillota</taxon>
        <taxon>Clostridia</taxon>
        <taxon>Thermoanaerobacterales</taxon>
        <taxon>Thermoanaerobacteraceae</taxon>
        <taxon>Thermoanaerobacter</taxon>
    </lineage>
</organism>
<dbReference type="GO" id="GO:0043190">
    <property type="term" value="C:ATP-binding cassette (ABC) transporter complex"/>
    <property type="evidence" value="ECO:0007669"/>
    <property type="project" value="InterPro"/>
</dbReference>
<dbReference type="Pfam" id="PF00496">
    <property type="entry name" value="SBP_bac_5"/>
    <property type="match status" value="1"/>
</dbReference>
<dbReference type="SUPFAM" id="SSF53850">
    <property type="entry name" value="Periplasmic binding protein-like II"/>
    <property type="match status" value="1"/>
</dbReference>
<dbReference type="STRING" id="2325.TKV_c10270"/>
<dbReference type="Gene3D" id="3.10.105.10">
    <property type="entry name" value="Dipeptide-binding Protein, Domain 3"/>
    <property type="match status" value="1"/>
</dbReference>
<dbReference type="PROSITE" id="PS51257">
    <property type="entry name" value="PROKAR_LIPOPROTEIN"/>
    <property type="match status" value="1"/>
</dbReference>
<proteinExistence type="predicted"/>
<dbReference type="GO" id="GO:0015833">
    <property type="term" value="P:peptide transport"/>
    <property type="evidence" value="ECO:0007669"/>
    <property type="project" value="TreeGrafter"/>
</dbReference>
<name>A0A097AQY5_THEKI</name>
<dbReference type="InterPro" id="IPR039424">
    <property type="entry name" value="SBP_5"/>
</dbReference>
<accession>A0A097AQY5</accession>
<dbReference type="PANTHER" id="PTHR30290">
    <property type="entry name" value="PERIPLASMIC BINDING COMPONENT OF ABC TRANSPORTER"/>
    <property type="match status" value="1"/>
</dbReference>
<gene>
    <name evidence="2" type="primary">appA2</name>
    <name evidence="2" type="ORF">TKV_c10270</name>
</gene>
<dbReference type="AlphaFoldDB" id="A0A097AQY5"/>
<dbReference type="PIRSF" id="PIRSF002741">
    <property type="entry name" value="MppA"/>
    <property type="match status" value="1"/>
</dbReference>
<dbReference type="CDD" id="cd00995">
    <property type="entry name" value="PBP2_NikA_DppA_OppA_like"/>
    <property type="match status" value="1"/>
</dbReference>
<dbReference type="Proteomes" id="UP000029669">
    <property type="component" value="Chromosome"/>
</dbReference>
<sequence length="529" mass="59771">MVKKSYLGRIWCFLSLGLLLILMSLALLGCGGAKKEQPKAGDNGTTVKVGIRKDIASLDPAVFGQGGPDPQRYLIYEPLLYMDESFNLKGRLAESWTAEDQGRVWTVKLKEGVRFSDGTPFNAAAVKFSLEYLLKAKRLFWPLERIETPDDYTVKLVFKRPYAVLPYDLTTAEIFSPTSFDPEGKFKAPVGTGPFVFKEWKKDQELIFARNENYWGPKPKVNTVIFKVIPDHQTRAMALQSGEIDIADYLPVAAIREMERTGKFSIYKKPSPCMNWIAFNTYREPFDDVRVRQAVCYAVDVERIVSSVVGREVATPALKGPLSSPAHDYIRKPDLKWYSYDPTRARELLLQAGWKDVDGDGILEKNGKKFQVTLIASTLYEEGRAIAEAVQADLKKVGIAVEVRVLESAARFEALKQRNYDLVELGGICATNDPTPWFSYYFGTQRPEYCVLKNQVVQELVSRLYAAVEPEVRREIFFKLQELLKEQAPGIFLYNQDAVTVAREAVKDFAMEGGMPGSYSYLRVISITN</sequence>
<dbReference type="GO" id="GO:1904680">
    <property type="term" value="F:peptide transmembrane transporter activity"/>
    <property type="evidence" value="ECO:0007669"/>
    <property type="project" value="TreeGrafter"/>
</dbReference>
<dbReference type="KEGG" id="tki:TKV_c10270"/>
<dbReference type="EMBL" id="CP009170">
    <property type="protein sequence ID" value="AIS52203.1"/>
    <property type="molecule type" value="Genomic_DNA"/>
</dbReference>
<dbReference type="HOGENOM" id="CLU_017028_7_5_9"/>
<dbReference type="RefSeq" id="WP_049684997.1">
    <property type="nucleotide sequence ID" value="NZ_CP009170.1"/>
</dbReference>
<dbReference type="OrthoDB" id="9796817at2"/>
<evidence type="ECO:0000313" key="2">
    <source>
        <dbReference type="EMBL" id="AIS52203.1"/>
    </source>
</evidence>
<reference evidence="3" key="1">
    <citation type="journal article" date="2015" name="Genome Announc.">
        <title>Whole-Genome Sequences of 80 Environmental and Clinical Isolates of Burkholderia pseudomallei.</title>
        <authorList>
            <person name="Johnson S.L."/>
            <person name="Baker A.L."/>
            <person name="Chain P.S."/>
            <person name="Currie B.J."/>
            <person name="Daligault H.E."/>
            <person name="Davenport K.W."/>
            <person name="Davis C.B."/>
            <person name="Inglis T.J."/>
            <person name="Kaestli M."/>
            <person name="Koren S."/>
            <person name="Mayo M."/>
            <person name="Merritt A.J."/>
            <person name="Price E.P."/>
            <person name="Sarovich D.S."/>
            <person name="Warner J."/>
            <person name="Rosovitz M.J."/>
        </authorList>
    </citation>
    <scope>NUCLEOTIDE SEQUENCE [LARGE SCALE GENOMIC DNA]</scope>
    <source>
        <strain evidence="3">DSM 2030</strain>
    </source>
</reference>
<protein>
    <submittedName>
        <fullName evidence="2">Oligopeptide-binding protein AppA</fullName>
    </submittedName>
</protein>
<dbReference type="InterPro" id="IPR030678">
    <property type="entry name" value="Peptide/Ni-bd"/>
</dbReference>
<keyword evidence="3" id="KW-1185">Reference proteome</keyword>
<evidence type="ECO:0000259" key="1">
    <source>
        <dbReference type="Pfam" id="PF00496"/>
    </source>
</evidence>